<keyword evidence="4" id="KW-1185">Reference proteome</keyword>
<evidence type="ECO:0000313" key="3">
    <source>
        <dbReference type="EMBL" id="EAY15608.1"/>
    </source>
</evidence>
<dbReference type="InterPro" id="IPR019347">
    <property type="entry name" value="Axonemal_dynein_light_chain"/>
</dbReference>
<evidence type="ECO:0000256" key="1">
    <source>
        <dbReference type="ARBA" id="ARBA00023054"/>
    </source>
</evidence>
<feature type="compositionally biased region" description="Polar residues" evidence="2">
    <location>
        <begin position="23"/>
        <end position="33"/>
    </location>
</feature>
<dbReference type="VEuPathDB" id="TrichDB:TVAG_208870"/>
<protein>
    <submittedName>
        <fullName evidence="3">Uncharacterized protein</fullName>
    </submittedName>
</protein>
<proteinExistence type="predicted"/>
<feature type="region of interest" description="Disordered" evidence="2">
    <location>
        <begin position="1"/>
        <end position="44"/>
    </location>
</feature>
<dbReference type="PANTHER" id="PTHR23052:SF1">
    <property type="entry name" value="AXONEMAL DYNEIN LIGHT CHAIN DOMAIN-CONTAINING PROTEIN 1"/>
    <property type="match status" value="1"/>
</dbReference>
<dbReference type="AlphaFoldDB" id="A2DVC9"/>
<dbReference type="SMR" id="A2DVC9"/>
<keyword evidence="1" id="KW-0175">Coiled coil</keyword>
<dbReference type="Proteomes" id="UP000001542">
    <property type="component" value="Unassembled WGS sequence"/>
</dbReference>
<sequence>MSDLSQKRPATVTFDVDYHRPTTRSGIRTATSGTRDKSNLKSPKRTVTQNLKTADLSHITDQKEIPNVPTFIPDEFNKVVATPIPIRPGTSQLDPESNQWMTKVFPSPEPSNTREEVEHLGQWLNTVLEKNQKESKDPIELASNARNWFTIAYEELCRQVSVECPERSTLLLSIWRRYQELFARVVQLHQEEKTYLVTCHKERTQILKDQLEVSQSRLKQITQQYRDDQERWSNVRERDETKFANMRKKLDLQVKNKRSLQMQIKILRDQLERPKSNKNSQEKFDLKEPEKHEEEEEKAVEINERYISDKTHAFRGRVRKDFPQYHDIVNMLDDISRYVDQERTPANITREQFPTIFQTVPPLRIPKIRTLKWVLAALSYFYAARLTELSDRRIVKDWNPNRQHFAEDIYEIFLVIFGNPQEAAETFFDLIESARVYAEEGNLRCKHFLQFVDVIQPYRDCVYLDYYCFCLGCFMITNASQGVLFKDEFDGAEVKLSPVNGALAIDLLKKVLYSVSDSAFAESFVTKMRNELVIPEGKEFDVTVSEDQVLDILIMAYAAEESRMTDQIREQYEMDAAQFGGIVTFGQFQTLAMFSSRKLDTRSYIEMMRETLAKMKSETISLAALIDAMHKRAMLVPFSFERVDYDVNDHQDDMFKFIKEEYEFHLPEIESKLEDLAKADEGLFKQLQAAKTKFDQVIESKRIGFFTEVAQRDIYMKLRSIHVD</sequence>
<dbReference type="Pfam" id="PF10211">
    <property type="entry name" value="Ax_dynein_light"/>
    <property type="match status" value="1"/>
</dbReference>
<reference evidence="3" key="1">
    <citation type="submission" date="2006-10" db="EMBL/GenBank/DDBJ databases">
        <authorList>
            <person name="Amadeo P."/>
            <person name="Zhao Q."/>
            <person name="Wortman J."/>
            <person name="Fraser-Liggett C."/>
            <person name="Carlton J."/>
        </authorList>
    </citation>
    <scope>NUCLEOTIDE SEQUENCE</scope>
    <source>
        <strain evidence="3">G3</strain>
    </source>
</reference>
<evidence type="ECO:0000313" key="4">
    <source>
        <dbReference type="Proteomes" id="UP000001542"/>
    </source>
</evidence>
<gene>
    <name evidence="3" type="ORF">TVAG_208870</name>
</gene>
<dbReference type="KEGG" id="tva:4773615"/>
<name>A2DVC9_TRIV3</name>
<dbReference type="GO" id="GO:0005737">
    <property type="term" value="C:cytoplasm"/>
    <property type="evidence" value="ECO:0000318"/>
    <property type="project" value="GO_Central"/>
</dbReference>
<dbReference type="EMBL" id="DS113253">
    <property type="protein sequence ID" value="EAY15608.1"/>
    <property type="molecule type" value="Genomic_DNA"/>
</dbReference>
<dbReference type="PANTHER" id="PTHR23052">
    <property type="entry name" value="AXONEMAL DYNEIN LIGHT CHAIN DOMAIN-CONTAINING PROTEIN 1"/>
    <property type="match status" value="1"/>
</dbReference>
<feature type="region of interest" description="Disordered" evidence="2">
    <location>
        <begin position="269"/>
        <end position="298"/>
    </location>
</feature>
<accession>A2DVC9</accession>
<dbReference type="VEuPathDB" id="TrichDB:TVAGG3_0335170"/>
<dbReference type="InterPro" id="IPR052845">
    <property type="entry name" value="Axonemal_dynein_LC_domain"/>
</dbReference>
<dbReference type="InParanoid" id="A2DVC9"/>
<dbReference type="RefSeq" id="XP_001327831.1">
    <property type="nucleotide sequence ID" value="XM_001327796.1"/>
</dbReference>
<evidence type="ECO:0000256" key="2">
    <source>
        <dbReference type="SAM" id="MobiDB-lite"/>
    </source>
</evidence>
<feature type="compositionally biased region" description="Basic and acidic residues" evidence="2">
    <location>
        <begin position="269"/>
        <end position="292"/>
    </location>
</feature>
<reference evidence="3" key="2">
    <citation type="journal article" date="2007" name="Science">
        <title>Draft genome sequence of the sexually transmitted pathogen Trichomonas vaginalis.</title>
        <authorList>
            <person name="Carlton J.M."/>
            <person name="Hirt R.P."/>
            <person name="Silva J.C."/>
            <person name="Delcher A.L."/>
            <person name="Schatz M."/>
            <person name="Zhao Q."/>
            <person name="Wortman J.R."/>
            <person name="Bidwell S.L."/>
            <person name="Alsmark U.C.M."/>
            <person name="Besteiro S."/>
            <person name="Sicheritz-Ponten T."/>
            <person name="Noel C.J."/>
            <person name="Dacks J.B."/>
            <person name="Foster P.G."/>
            <person name="Simillion C."/>
            <person name="Van de Peer Y."/>
            <person name="Miranda-Saavedra D."/>
            <person name="Barton G.J."/>
            <person name="Westrop G.D."/>
            <person name="Mueller S."/>
            <person name="Dessi D."/>
            <person name="Fiori P.L."/>
            <person name="Ren Q."/>
            <person name="Paulsen I."/>
            <person name="Zhang H."/>
            <person name="Bastida-Corcuera F.D."/>
            <person name="Simoes-Barbosa A."/>
            <person name="Brown M.T."/>
            <person name="Hayes R.D."/>
            <person name="Mukherjee M."/>
            <person name="Okumura C.Y."/>
            <person name="Schneider R."/>
            <person name="Smith A.J."/>
            <person name="Vanacova S."/>
            <person name="Villalvazo M."/>
            <person name="Haas B.J."/>
            <person name="Pertea M."/>
            <person name="Feldblyum T.V."/>
            <person name="Utterback T.R."/>
            <person name="Shu C.L."/>
            <person name="Osoegawa K."/>
            <person name="de Jong P.J."/>
            <person name="Hrdy I."/>
            <person name="Horvathova L."/>
            <person name="Zubacova Z."/>
            <person name="Dolezal P."/>
            <person name="Malik S.B."/>
            <person name="Logsdon J.M. Jr."/>
            <person name="Henze K."/>
            <person name="Gupta A."/>
            <person name="Wang C.C."/>
            <person name="Dunne R.L."/>
            <person name="Upcroft J.A."/>
            <person name="Upcroft P."/>
            <person name="White O."/>
            <person name="Salzberg S.L."/>
            <person name="Tang P."/>
            <person name="Chiu C.-H."/>
            <person name="Lee Y.-S."/>
            <person name="Embley T.M."/>
            <person name="Coombs G.H."/>
            <person name="Mottram J.C."/>
            <person name="Tachezy J."/>
            <person name="Fraser-Liggett C.M."/>
            <person name="Johnson P.J."/>
        </authorList>
    </citation>
    <scope>NUCLEOTIDE SEQUENCE [LARGE SCALE GENOMIC DNA]</scope>
    <source>
        <strain evidence="3">G3</strain>
    </source>
</reference>
<dbReference type="OrthoDB" id="10263320at2759"/>
<organism evidence="3 4">
    <name type="scientific">Trichomonas vaginalis (strain ATCC PRA-98 / G3)</name>
    <dbReference type="NCBI Taxonomy" id="412133"/>
    <lineage>
        <taxon>Eukaryota</taxon>
        <taxon>Metamonada</taxon>
        <taxon>Parabasalia</taxon>
        <taxon>Trichomonadida</taxon>
        <taxon>Trichomonadidae</taxon>
        <taxon>Trichomonas</taxon>
    </lineage>
</organism>